<dbReference type="SUPFAM" id="SSF55608">
    <property type="entry name" value="Homing endonucleases"/>
    <property type="match status" value="2"/>
</dbReference>
<name>A0A6G9KB83_COCSA</name>
<evidence type="ECO:0000256" key="4">
    <source>
        <dbReference type="ARBA" id="ARBA00023136"/>
    </source>
</evidence>
<dbReference type="InterPro" id="IPR027434">
    <property type="entry name" value="Homing_endonucl"/>
</dbReference>
<evidence type="ECO:0000259" key="8">
    <source>
        <dbReference type="Pfam" id="PF00961"/>
    </source>
</evidence>
<dbReference type="InterPro" id="IPR001516">
    <property type="entry name" value="Proton_antipo_N"/>
</dbReference>
<evidence type="ECO:0000256" key="3">
    <source>
        <dbReference type="ARBA" id="ARBA00022989"/>
    </source>
</evidence>
<dbReference type="InterPro" id="IPR051289">
    <property type="entry name" value="LAGLIDADG_Endonuclease"/>
</dbReference>
<dbReference type="Pfam" id="PF00961">
    <property type="entry name" value="LAGLIDADG_1"/>
    <property type="match status" value="2"/>
</dbReference>
<feature type="transmembrane region" description="Helical" evidence="5">
    <location>
        <begin position="88"/>
        <end position="106"/>
    </location>
</feature>
<dbReference type="FunFam" id="3.10.28.10:FF:000007">
    <property type="entry name" value="Intron-encoded DNA endonuclease aI3"/>
    <property type="match status" value="1"/>
</dbReference>
<keyword evidence="9" id="KW-0540">Nuclease</keyword>
<organism evidence="9">
    <name type="scientific">Cochliobolus sativus</name>
    <name type="common">Common root rot and spot blotch fungus</name>
    <name type="synonym">Bipolaris sorokiniana</name>
    <dbReference type="NCBI Taxonomy" id="45130"/>
    <lineage>
        <taxon>Eukaryota</taxon>
        <taxon>Fungi</taxon>
        <taxon>Dikarya</taxon>
        <taxon>Ascomycota</taxon>
        <taxon>Pezizomycotina</taxon>
        <taxon>Dothideomycetes</taxon>
        <taxon>Pleosporomycetidae</taxon>
        <taxon>Pleosporales</taxon>
        <taxon>Pleosporineae</taxon>
        <taxon>Pleosporaceae</taxon>
        <taxon>Bipolaris</taxon>
    </lineage>
</organism>
<feature type="domain" description="NADH:quinone oxidoreductase/Mrp antiporter transmembrane" evidence="6">
    <location>
        <begin position="46"/>
        <end position="116"/>
    </location>
</feature>
<dbReference type="InterPro" id="IPR004860">
    <property type="entry name" value="LAGLIDADG_dom"/>
</dbReference>
<keyword evidence="9" id="KW-0255">Endonuclease</keyword>
<gene>
    <name evidence="9" type="primary">orf432</name>
</gene>
<dbReference type="PANTHER" id="PTHR36181:SF6">
    <property type="entry name" value="INTRON-ENCODED LAGLIDADG ENDONUCLEASE FAMILY PROTEIN"/>
    <property type="match status" value="1"/>
</dbReference>
<evidence type="ECO:0000256" key="1">
    <source>
        <dbReference type="ARBA" id="ARBA00004141"/>
    </source>
</evidence>
<dbReference type="GeneID" id="54600035"/>
<evidence type="ECO:0000259" key="6">
    <source>
        <dbReference type="Pfam" id="PF00361"/>
    </source>
</evidence>
<evidence type="ECO:0000256" key="5">
    <source>
        <dbReference type="SAM" id="Phobius"/>
    </source>
</evidence>
<dbReference type="RefSeq" id="YP_009759737.1">
    <property type="nucleotide sequence ID" value="NC_047242.1"/>
</dbReference>
<evidence type="ECO:0000259" key="7">
    <source>
        <dbReference type="Pfam" id="PF00662"/>
    </source>
</evidence>
<dbReference type="PANTHER" id="PTHR36181">
    <property type="entry name" value="INTRON-ENCODED ENDONUCLEASE AI3-RELATED"/>
    <property type="match status" value="1"/>
</dbReference>
<dbReference type="Pfam" id="PF00361">
    <property type="entry name" value="Proton_antipo_M"/>
    <property type="match status" value="1"/>
</dbReference>
<keyword evidence="4 5" id="KW-0472">Membrane</keyword>
<proteinExistence type="predicted"/>
<dbReference type="AlphaFoldDB" id="A0A6G9KB83"/>
<protein>
    <submittedName>
        <fullName evidence="9">LAGLIDADG endonuclease</fullName>
    </submittedName>
</protein>
<keyword evidence="2 5" id="KW-0812">Transmembrane</keyword>
<dbReference type="Gene3D" id="3.10.28.10">
    <property type="entry name" value="Homing endonucleases"/>
    <property type="match status" value="2"/>
</dbReference>
<sequence length="432" mass="49411">MLIPVLIVSSLVHIYSIGYMSEDPHNQRFFSYLSLFTFMMVILVTANNYLLMFVGWEGVGVCSYLLVCFWFTRIAANQSSLSAFLTNRVGDCFLTIGMFAILWAFGKTEKSKVSKCENSYGCVPKKNRSIYHHSIRKYSTSKVSSNYSVGPYLAGLIEGDGYIGVQNPDSKTNVIYRPKILIAFNINDKPLAEKLSAELEVGKVINREKAGHVILQILAKEEVLKIIHLINGYMRTPKIEALHRAICWINEKDSTTIPCLGLDLSSLDSNSWLAGFTDADGNFAITVYDRKKNGVFLRTSVQTFFRIEVKQNYSREVAENNGGASYFNILTKISAFFTVNLYTRTREREDKVFYSFMAVAHNSRSHEIVRKYFDNFPLHSSKYLAYKDWCIVQDLNKGGLTKEKLDKIKIIKNNFNKRKQFNFSHLDSLHFK</sequence>
<evidence type="ECO:0000256" key="2">
    <source>
        <dbReference type="ARBA" id="ARBA00022692"/>
    </source>
</evidence>
<feature type="transmembrane region" description="Helical" evidence="5">
    <location>
        <begin position="29"/>
        <end position="52"/>
    </location>
</feature>
<dbReference type="Pfam" id="PF00662">
    <property type="entry name" value="Proton_antipo_N"/>
    <property type="match status" value="1"/>
</dbReference>
<reference evidence="9" key="1">
    <citation type="submission" date="2020-01" db="EMBL/GenBank/DDBJ databases">
        <title>The mitochondrial genome of Bipolaris sorokiniana.</title>
        <authorList>
            <person name="Song N."/>
        </authorList>
    </citation>
    <scope>NUCLEOTIDE SEQUENCE</scope>
</reference>
<keyword evidence="3 5" id="KW-1133">Transmembrane helix</keyword>
<dbReference type="GeneID" id="54600034"/>
<feature type="domain" description="Homing endonuclease LAGLIDADG" evidence="8">
    <location>
        <begin position="273"/>
        <end position="392"/>
    </location>
</feature>
<comment type="subcellular location">
    <subcellularLocation>
        <location evidence="1">Membrane</location>
        <topology evidence="1">Multi-pass membrane protein</topology>
    </subcellularLocation>
</comment>
<accession>A0A6G9KB83</accession>
<feature type="domain" description="Homing endonuclease LAGLIDADG" evidence="8">
    <location>
        <begin position="153"/>
        <end position="242"/>
    </location>
</feature>
<dbReference type="PRINTS" id="PR01434">
    <property type="entry name" value="NADHDHGNASE5"/>
</dbReference>
<dbReference type="EMBL" id="MN978926">
    <property type="protein sequence ID" value="QIQ48949.1"/>
    <property type="molecule type" value="Genomic_DNA"/>
</dbReference>
<geneLocation type="mitochondrion" evidence="9"/>
<dbReference type="GO" id="GO:0005739">
    <property type="term" value="C:mitochondrion"/>
    <property type="evidence" value="ECO:0007669"/>
    <property type="project" value="UniProtKB-ARBA"/>
</dbReference>
<evidence type="ECO:0000313" key="9">
    <source>
        <dbReference type="EMBL" id="QIQ48950.1"/>
    </source>
</evidence>
<dbReference type="GO" id="GO:0004519">
    <property type="term" value="F:endonuclease activity"/>
    <property type="evidence" value="ECO:0007669"/>
    <property type="project" value="UniProtKB-KW"/>
</dbReference>
<keyword evidence="9" id="KW-0378">Hydrolase</keyword>
<dbReference type="RefSeq" id="YP_009759738.1">
    <property type="nucleotide sequence ID" value="NC_047242.1"/>
</dbReference>
<feature type="domain" description="NADH-Ubiquinone oxidoreductase (complex I) chain 5 N-terminal" evidence="7">
    <location>
        <begin position="1"/>
        <end position="30"/>
    </location>
</feature>
<dbReference type="GO" id="GO:0016020">
    <property type="term" value="C:membrane"/>
    <property type="evidence" value="ECO:0007669"/>
    <property type="project" value="UniProtKB-SubCell"/>
</dbReference>
<dbReference type="EMBL" id="MN978926">
    <property type="protein sequence ID" value="QIQ48950.1"/>
    <property type="molecule type" value="Genomic_DNA"/>
</dbReference>
<feature type="transmembrane region" description="Helical" evidence="5">
    <location>
        <begin position="58"/>
        <end position="76"/>
    </location>
</feature>
<keyword evidence="9" id="KW-0496">Mitochondrion</keyword>
<dbReference type="InterPro" id="IPR001750">
    <property type="entry name" value="ND/Mrp_TM"/>
</dbReference>